<feature type="compositionally biased region" description="Basic and acidic residues" evidence="1">
    <location>
        <begin position="46"/>
        <end position="60"/>
    </location>
</feature>
<dbReference type="EMBL" id="CADCVU010000110">
    <property type="protein sequence ID" value="CAA9500699.1"/>
    <property type="molecule type" value="Genomic_DNA"/>
</dbReference>
<feature type="compositionally biased region" description="Basic and acidic residues" evidence="1">
    <location>
        <begin position="1"/>
        <end position="18"/>
    </location>
</feature>
<feature type="non-terminal residue" evidence="2">
    <location>
        <position position="1"/>
    </location>
</feature>
<feature type="compositionally biased region" description="Basic residues" evidence="1">
    <location>
        <begin position="22"/>
        <end position="45"/>
    </location>
</feature>
<reference evidence="2" key="1">
    <citation type="submission" date="2020-02" db="EMBL/GenBank/DDBJ databases">
        <authorList>
            <person name="Meier V. D."/>
        </authorList>
    </citation>
    <scope>NUCLEOTIDE SEQUENCE</scope>
    <source>
        <strain evidence="2">AVDCRST_MAG45</strain>
    </source>
</reference>
<accession>A0A6J4SJ60</accession>
<evidence type="ECO:0000256" key="1">
    <source>
        <dbReference type="SAM" id="MobiDB-lite"/>
    </source>
</evidence>
<feature type="compositionally biased region" description="Basic residues" evidence="1">
    <location>
        <begin position="98"/>
        <end position="109"/>
    </location>
</feature>
<organism evidence="2">
    <name type="scientific">uncultured Solirubrobacterales bacterium</name>
    <dbReference type="NCBI Taxonomy" id="768556"/>
    <lineage>
        <taxon>Bacteria</taxon>
        <taxon>Bacillati</taxon>
        <taxon>Actinomycetota</taxon>
        <taxon>Thermoleophilia</taxon>
        <taxon>Solirubrobacterales</taxon>
        <taxon>environmental samples</taxon>
    </lineage>
</organism>
<name>A0A6J4SJ60_9ACTN</name>
<feature type="region of interest" description="Disordered" evidence="1">
    <location>
        <begin position="1"/>
        <end position="118"/>
    </location>
</feature>
<feature type="non-terminal residue" evidence="2">
    <location>
        <position position="118"/>
    </location>
</feature>
<sequence>AAVDDRVRLGDEPRRDATTRVALRRARHRRRAPPRRRAQRARSRAPRGDRARPARPDLPRLDGAALPPRRRRPGARGWPQPDADPGTRGRPAGLLDHRPRRPPRHRRGRDRAGLRPPL</sequence>
<proteinExistence type="predicted"/>
<gene>
    <name evidence="2" type="ORF">AVDCRST_MAG45-1290</name>
</gene>
<protein>
    <submittedName>
        <fullName evidence="2">Uncharacterized protein</fullName>
    </submittedName>
</protein>
<dbReference type="AlphaFoldDB" id="A0A6J4SJ60"/>
<evidence type="ECO:0000313" key="2">
    <source>
        <dbReference type="EMBL" id="CAA9500699.1"/>
    </source>
</evidence>